<evidence type="ECO:0000256" key="5">
    <source>
        <dbReference type="ARBA" id="ARBA00022881"/>
    </source>
</evidence>
<accession>A0A368BLL5</accession>
<evidence type="ECO:0000313" key="14">
    <source>
        <dbReference type="EMBL" id="RCL38208.1"/>
    </source>
</evidence>
<dbReference type="InterPro" id="IPR000305">
    <property type="entry name" value="GIY-YIG_endonuc"/>
</dbReference>
<reference evidence="14 15" key="1">
    <citation type="journal article" date="2018" name="Microbiome">
        <title>Fine metagenomic profile of the Mediterranean stratified and mixed water columns revealed by assembly and recruitment.</title>
        <authorList>
            <person name="Haro-Moreno J.M."/>
            <person name="Lopez-Perez M."/>
            <person name="De La Torre J.R."/>
            <person name="Picazo A."/>
            <person name="Camacho A."/>
            <person name="Rodriguez-Valera F."/>
        </authorList>
    </citation>
    <scope>NUCLEOTIDE SEQUENCE [LARGE SCALE GENOMIC DNA]</scope>
    <source>
        <strain evidence="14">MED-G83</strain>
    </source>
</reference>
<name>A0A368BLL5_9GAMM</name>
<dbReference type="Pfam" id="PF14520">
    <property type="entry name" value="HHH_5"/>
    <property type="match status" value="1"/>
</dbReference>
<dbReference type="InterPro" id="IPR010994">
    <property type="entry name" value="RuvA_2-like"/>
</dbReference>
<dbReference type="InterPro" id="IPR036876">
    <property type="entry name" value="UVR_dom_sf"/>
</dbReference>
<dbReference type="CDD" id="cd10434">
    <property type="entry name" value="GIY-YIG_UvrC_Cho"/>
    <property type="match status" value="1"/>
</dbReference>
<evidence type="ECO:0000256" key="2">
    <source>
        <dbReference type="ARBA" id="ARBA00022763"/>
    </source>
</evidence>
<dbReference type="GO" id="GO:0009381">
    <property type="term" value="F:excinuclease ABC activity"/>
    <property type="evidence" value="ECO:0007669"/>
    <property type="project" value="InterPro"/>
</dbReference>
<dbReference type="InterPro" id="IPR004791">
    <property type="entry name" value="UvrC"/>
</dbReference>
<keyword evidence="7" id="KW-0742">SOS response</keyword>
<keyword evidence="6" id="KW-0234">DNA repair</keyword>
<feature type="domain" description="UvrC family homology region profile" evidence="13">
    <location>
        <begin position="289"/>
        <end position="468"/>
    </location>
</feature>
<dbReference type="PROSITE" id="PS50151">
    <property type="entry name" value="UVR"/>
    <property type="match status" value="1"/>
</dbReference>
<evidence type="ECO:0000259" key="11">
    <source>
        <dbReference type="PROSITE" id="PS50151"/>
    </source>
</evidence>
<dbReference type="InterPro" id="IPR001162">
    <property type="entry name" value="UvrC_RNase_H_dom"/>
</dbReference>
<dbReference type="PROSITE" id="PS50164">
    <property type="entry name" value="GIY_YIG"/>
    <property type="match status" value="1"/>
</dbReference>
<dbReference type="NCBIfam" id="TIGR00194">
    <property type="entry name" value="uvrC"/>
    <property type="match status" value="1"/>
</dbReference>
<sequence length="593" mass="68179">MASSTQKNSPVKASVKEKVKSFPQKPGVYRFYDSNSLLYIGKAKNLRKRASSYFTKTIKEYKTAKLIDRVIDADFLITKNETEALLLEQNLIKSNQPRFNILLRDDKTFPYIEINEKHDYPQVLFKRTTKASKDLYGPFTSAKGTRVAISELQNIFKLRTCNDVFFSNRSRPCLQYQIGKCSAPCVGKISQSDYLEDIKNTKKVLKGNFLEIIKDLKSSMKKYSNQQAFEKAGEIKTRIEMLRRIEETQIIFSGGDQTKVLGMAAMEDDVSFVVIDIEKNAFSNIKRYSFKNQLGKSSDDLFEEFLSRLILANPKLKEIISIRENMRSPFFPHIKFTTPAHGNKKKWCEMADRNAREFLGLQLQKANKYLLSIDYLKNNMGLTDDINIVGFDVSGGVGDIQTVSCVYFNEQGPDKSKYRFFRVPNKHAESDISALAYGIEKYSKNNFDISVVLIDGGKTHLNSIKNSIDLEKVKFVSLGKGEKRKYGIENLFYDDHKVEFRKDDSMSKLFLDVRDEAHRFAVKNFRSIKRKNLTKHYLQDIKGVGPKTIDKIYKEFGSIEILAKINVEQFSQECGLSKSICKDIQMKVKDIYN</sequence>
<evidence type="ECO:0000256" key="8">
    <source>
        <dbReference type="ARBA" id="ARBA00040756"/>
    </source>
</evidence>
<dbReference type="Gene3D" id="1.10.150.20">
    <property type="entry name" value="5' to 3' exonuclease, C-terminal subdomain"/>
    <property type="match status" value="1"/>
</dbReference>
<dbReference type="AlphaFoldDB" id="A0A368BLL5"/>
<evidence type="ECO:0000256" key="1">
    <source>
        <dbReference type="ARBA" id="ARBA00022490"/>
    </source>
</evidence>
<evidence type="ECO:0000256" key="10">
    <source>
        <dbReference type="ARBA" id="ARBA00042732"/>
    </source>
</evidence>
<evidence type="ECO:0000256" key="6">
    <source>
        <dbReference type="ARBA" id="ARBA00023204"/>
    </source>
</evidence>
<dbReference type="EMBL" id="QOPD01000004">
    <property type="protein sequence ID" value="RCL38208.1"/>
    <property type="molecule type" value="Genomic_DNA"/>
</dbReference>
<dbReference type="Gene3D" id="3.40.1440.10">
    <property type="entry name" value="GIY-YIG endonuclease"/>
    <property type="match status" value="1"/>
</dbReference>
<feature type="domain" description="GIY-YIG" evidence="12">
    <location>
        <begin position="24"/>
        <end position="101"/>
    </location>
</feature>
<dbReference type="Pfam" id="PF01541">
    <property type="entry name" value="GIY-YIG"/>
    <property type="match status" value="1"/>
</dbReference>
<dbReference type="Proteomes" id="UP000252147">
    <property type="component" value="Unassembled WGS sequence"/>
</dbReference>
<dbReference type="Pfam" id="PF08459">
    <property type="entry name" value="UvrC_RNaseH_dom"/>
    <property type="match status" value="1"/>
</dbReference>
<evidence type="ECO:0000256" key="3">
    <source>
        <dbReference type="ARBA" id="ARBA00022769"/>
    </source>
</evidence>
<feature type="domain" description="UVR" evidence="11">
    <location>
        <begin position="210"/>
        <end position="245"/>
    </location>
</feature>
<keyword evidence="3" id="KW-0228">DNA excision</keyword>
<evidence type="ECO:0000313" key="15">
    <source>
        <dbReference type="Proteomes" id="UP000252147"/>
    </source>
</evidence>
<organism evidence="14 15">
    <name type="scientific">SAR86 cluster bacterium</name>
    <dbReference type="NCBI Taxonomy" id="2030880"/>
    <lineage>
        <taxon>Bacteria</taxon>
        <taxon>Pseudomonadati</taxon>
        <taxon>Pseudomonadota</taxon>
        <taxon>Gammaproteobacteria</taxon>
        <taxon>SAR86 cluster</taxon>
    </lineage>
</organism>
<dbReference type="InterPro" id="IPR050066">
    <property type="entry name" value="UvrABC_protein_C"/>
</dbReference>
<evidence type="ECO:0000259" key="12">
    <source>
        <dbReference type="PROSITE" id="PS50164"/>
    </source>
</evidence>
<comment type="caution">
    <text evidence="14">The sequence shown here is derived from an EMBL/GenBank/DDBJ whole genome shotgun (WGS) entry which is preliminary data.</text>
</comment>
<dbReference type="SMART" id="SM00465">
    <property type="entry name" value="GIYc"/>
    <property type="match status" value="1"/>
</dbReference>
<dbReference type="InterPro" id="IPR035901">
    <property type="entry name" value="GIY-YIG_endonuc_sf"/>
</dbReference>
<dbReference type="SUPFAM" id="SSF46600">
    <property type="entry name" value="C-terminal UvrC-binding domain of UvrB"/>
    <property type="match status" value="1"/>
</dbReference>
<keyword evidence="2" id="KW-0227">DNA damage</keyword>
<evidence type="ECO:0000256" key="7">
    <source>
        <dbReference type="ARBA" id="ARBA00023236"/>
    </source>
</evidence>
<dbReference type="GO" id="GO:0009380">
    <property type="term" value="C:excinuclease repair complex"/>
    <property type="evidence" value="ECO:0007669"/>
    <property type="project" value="InterPro"/>
</dbReference>
<evidence type="ECO:0000256" key="9">
    <source>
        <dbReference type="ARBA" id="ARBA00042138"/>
    </source>
</evidence>
<dbReference type="GO" id="GO:0006289">
    <property type="term" value="P:nucleotide-excision repair"/>
    <property type="evidence" value="ECO:0007669"/>
    <property type="project" value="InterPro"/>
</dbReference>
<dbReference type="InterPro" id="IPR047296">
    <property type="entry name" value="GIY-YIG_UvrC_Cho"/>
</dbReference>
<evidence type="ECO:0000259" key="13">
    <source>
        <dbReference type="PROSITE" id="PS50165"/>
    </source>
</evidence>
<dbReference type="Pfam" id="PF02151">
    <property type="entry name" value="UVR"/>
    <property type="match status" value="1"/>
</dbReference>
<dbReference type="SUPFAM" id="SSF47781">
    <property type="entry name" value="RuvA domain 2-like"/>
    <property type="match status" value="1"/>
</dbReference>
<dbReference type="InterPro" id="IPR001943">
    <property type="entry name" value="UVR_dom"/>
</dbReference>
<dbReference type="SUPFAM" id="SSF82771">
    <property type="entry name" value="GIY-YIG endonuclease"/>
    <property type="match status" value="1"/>
</dbReference>
<dbReference type="FunFam" id="3.40.1440.10:FF:000001">
    <property type="entry name" value="UvrABC system protein C"/>
    <property type="match status" value="1"/>
</dbReference>
<dbReference type="PANTHER" id="PTHR30562">
    <property type="entry name" value="UVRC/OXIDOREDUCTASE"/>
    <property type="match status" value="1"/>
</dbReference>
<keyword evidence="1" id="KW-0963">Cytoplasm</keyword>
<dbReference type="Pfam" id="PF22920">
    <property type="entry name" value="UvrC_RNaseH"/>
    <property type="match status" value="1"/>
</dbReference>
<dbReference type="Gene3D" id="3.30.420.340">
    <property type="entry name" value="UvrC, RNAse H endonuclease domain"/>
    <property type="match status" value="1"/>
</dbReference>
<dbReference type="PANTHER" id="PTHR30562:SF10">
    <property type="entry name" value="EXCINUCLEASE CHO"/>
    <property type="match status" value="1"/>
</dbReference>
<dbReference type="GO" id="GO:0009432">
    <property type="term" value="P:SOS response"/>
    <property type="evidence" value="ECO:0007669"/>
    <property type="project" value="UniProtKB-KW"/>
</dbReference>
<dbReference type="PROSITE" id="PS50165">
    <property type="entry name" value="UVRC"/>
    <property type="match status" value="1"/>
</dbReference>
<keyword evidence="4" id="KW-0378">Hydrolase</keyword>
<keyword evidence="5" id="KW-0267">Excision nuclease</keyword>
<protein>
    <recommendedName>
        <fullName evidence="8">Excinuclease cho</fullName>
    </recommendedName>
    <alternativeName>
        <fullName evidence="10">Endonuclease cho</fullName>
    </alternativeName>
    <alternativeName>
        <fullName evidence="9">UvrC homolog protein</fullName>
    </alternativeName>
</protein>
<evidence type="ECO:0000256" key="4">
    <source>
        <dbReference type="ARBA" id="ARBA00022801"/>
    </source>
</evidence>
<gene>
    <name evidence="14" type="ORF">DBW97_02865</name>
</gene>
<dbReference type="InterPro" id="IPR038476">
    <property type="entry name" value="UvrC_RNase_H_dom_sf"/>
</dbReference>
<proteinExistence type="predicted"/>